<dbReference type="InParanoid" id="B9TKA4"/>
<evidence type="ECO:0000313" key="3">
    <source>
        <dbReference type="Proteomes" id="UP000008311"/>
    </source>
</evidence>
<keyword evidence="3" id="KW-1185">Reference proteome</keyword>
<reference evidence="3" key="1">
    <citation type="journal article" date="2010" name="Nat. Biotechnol.">
        <title>Draft genome sequence of the oilseed species Ricinus communis.</title>
        <authorList>
            <person name="Chan A.P."/>
            <person name="Crabtree J."/>
            <person name="Zhao Q."/>
            <person name="Lorenzi H."/>
            <person name="Orvis J."/>
            <person name="Puiu D."/>
            <person name="Melake-Berhan A."/>
            <person name="Jones K.M."/>
            <person name="Redman J."/>
            <person name="Chen G."/>
            <person name="Cahoon E.B."/>
            <person name="Gedil M."/>
            <person name="Stanke M."/>
            <person name="Haas B.J."/>
            <person name="Wortman J.R."/>
            <person name="Fraser-Liggett C.M."/>
            <person name="Ravel J."/>
            <person name="Rabinowicz P.D."/>
        </authorList>
    </citation>
    <scope>NUCLEOTIDE SEQUENCE [LARGE SCALE GENOMIC DNA]</scope>
    <source>
        <strain evidence="3">cv. Hale</strain>
    </source>
</reference>
<protein>
    <submittedName>
        <fullName evidence="2">Uncharacterized protein</fullName>
    </submittedName>
</protein>
<proteinExistence type="predicted"/>
<organism evidence="2 3">
    <name type="scientific">Ricinus communis</name>
    <name type="common">Castor bean</name>
    <dbReference type="NCBI Taxonomy" id="3988"/>
    <lineage>
        <taxon>Eukaryota</taxon>
        <taxon>Viridiplantae</taxon>
        <taxon>Streptophyta</taxon>
        <taxon>Embryophyta</taxon>
        <taxon>Tracheophyta</taxon>
        <taxon>Spermatophyta</taxon>
        <taxon>Magnoliopsida</taxon>
        <taxon>eudicotyledons</taxon>
        <taxon>Gunneridae</taxon>
        <taxon>Pentapetalae</taxon>
        <taxon>rosids</taxon>
        <taxon>fabids</taxon>
        <taxon>Malpighiales</taxon>
        <taxon>Euphorbiaceae</taxon>
        <taxon>Acalyphoideae</taxon>
        <taxon>Acalypheae</taxon>
        <taxon>Ricinus</taxon>
    </lineage>
</organism>
<dbReference type="EMBL" id="EQ984975">
    <property type="protein sequence ID" value="EEF23709.1"/>
    <property type="molecule type" value="Genomic_DNA"/>
</dbReference>
<sequence length="217" mass="22773">MALGQPDPKIRAAADEMERAEMVAPGGDGISRLHAHDVEHIVPQPRRIDHARPALGYEGDGAPVHAQIGRERALRGRGGRHGGVHATDPLGRDPRQQVGIGAVDKKPRRPPFIGLDDTLGEPAGGAVQRRVCAVIEARTDQGGVLVEACDERRPGPIGGGGDVAHERLGLDGGGDDQLLPLAQIEAGRHAKGGEARLEVVECHKVPRICLTAAGDSI</sequence>
<name>B9TKA4_RICCO</name>
<evidence type="ECO:0000313" key="2">
    <source>
        <dbReference type="EMBL" id="EEF23709.1"/>
    </source>
</evidence>
<gene>
    <name evidence="2" type="ORF">RCOM_1977500</name>
</gene>
<dbReference type="AlphaFoldDB" id="B9TKA4"/>
<feature type="region of interest" description="Disordered" evidence="1">
    <location>
        <begin position="74"/>
        <end position="97"/>
    </location>
</feature>
<dbReference type="Proteomes" id="UP000008311">
    <property type="component" value="Unassembled WGS sequence"/>
</dbReference>
<evidence type="ECO:0000256" key="1">
    <source>
        <dbReference type="SAM" id="MobiDB-lite"/>
    </source>
</evidence>
<accession>B9TKA4</accession>